<dbReference type="PROSITE" id="PS50097">
    <property type="entry name" value="BTB"/>
    <property type="match status" value="1"/>
</dbReference>
<dbReference type="EMBL" id="JABXBU010002228">
    <property type="protein sequence ID" value="KAF8770450.1"/>
    <property type="molecule type" value="Genomic_DNA"/>
</dbReference>
<proteinExistence type="predicted"/>
<dbReference type="Gene3D" id="3.30.710.10">
    <property type="entry name" value="Potassium Channel Kv1.1, Chain A"/>
    <property type="match status" value="1"/>
</dbReference>
<feature type="domain" description="BTB" evidence="1">
    <location>
        <begin position="153"/>
        <end position="216"/>
    </location>
</feature>
<dbReference type="InterPro" id="IPR000210">
    <property type="entry name" value="BTB/POZ_dom"/>
</dbReference>
<reference evidence="2" key="2">
    <citation type="submission" date="2020-06" db="EMBL/GenBank/DDBJ databases">
        <authorList>
            <person name="Sheffer M."/>
        </authorList>
    </citation>
    <scope>NUCLEOTIDE SEQUENCE</scope>
</reference>
<evidence type="ECO:0000313" key="2">
    <source>
        <dbReference type="EMBL" id="KAF8770450.1"/>
    </source>
</evidence>
<evidence type="ECO:0000313" key="3">
    <source>
        <dbReference type="Proteomes" id="UP000807504"/>
    </source>
</evidence>
<organism evidence="2 3">
    <name type="scientific">Argiope bruennichi</name>
    <name type="common">Wasp spider</name>
    <name type="synonym">Aranea bruennichi</name>
    <dbReference type="NCBI Taxonomy" id="94029"/>
    <lineage>
        <taxon>Eukaryota</taxon>
        <taxon>Metazoa</taxon>
        <taxon>Ecdysozoa</taxon>
        <taxon>Arthropoda</taxon>
        <taxon>Chelicerata</taxon>
        <taxon>Arachnida</taxon>
        <taxon>Araneae</taxon>
        <taxon>Araneomorphae</taxon>
        <taxon>Entelegynae</taxon>
        <taxon>Araneoidea</taxon>
        <taxon>Araneidae</taxon>
        <taxon>Argiope</taxon>
    </lineage>
</organism>
<accession>A0A8T0ECT0</accession>
<dbReference type="PANTHER" id="PTHR24413">
    <property type="entry name" value="SPECKLE-TYPE POZ PROTEIN"/>
    <property type="match status" value="1"/>
</dbReference>
<evidence type="ECO:0000259" key="1">
    <source>
        <dbReference type="PROSITE" id="PS50097"/>
    </source>
</evidence>
<gene>
    <name evidence="2" type="ORF">HNY73_017977</name>
</gene>
<dbReference type="Proteomes" id="UP000807504">
    <property type="component" value="Unassembled WGS sequence"/>
</dbReference>
<dbReference type="SUPFAM" id="SSF54695">
    <property type="entry name" value="POZ domain"/>
    <property type="match status" value="1"/>
</dbReference>
<keyword evidence="3" id="KW-1185">Reference proteome</keyword>
<protein>
    <submittedName>
        <fullName evidence="2">Speckle-type POZ protein like</fullName>
    </submittedName>
</protein>
<comment type="caution">
    <text evidence="2">The sequence shown here is derived from an EMBL/GenBank/DDBJ whole genome shotgun (WGS) entry which is preliminary data.</text>
</comment>
<name>A0A8T0ECT0_ARGBR</name>
<dbReference type="InterPro" id="IPR011333">
    <property type="entry name" value="SKP1/BTB/POZ_sf"/>
</dbReference>
<dbReference type="Pfam" id="PF00651">
    <property type="entry name" value="BTB"/>
    <property type="match status" value="1"/>
</dbReference>
<sequence length="312" mass="36411">MSTWYVRNFRLIKNVRSEGFQYQDGFKHSISLSFDRGDFKVNVVCQGDANHNDLKCDVTFFNCLGNELFRRTTANIFHGYNPNIESTSMSFGGFEQTKNLLNDSFFFICKFIRPRVHDVVRNNFHPNISENNPEYLKSLQEDLKKYSTVLSKEKVEFRVGEETATVSKAVLFSRLPVFNRMFRNDTRELRDKTDIKIPVLKVVLSFLSTGFVFVPGRDFEFLCHLYRAAVKYDIRELHETCIKLLLSHISPENIPRVLKLSLLHNDELLKSGIFTLVNVNMQTLESISEWRFLIRDNPQIASFASKFFDILK</sequence>
<reference evidence="2" key="1">
    <citation type="journal article" date="2020" name="bioRxiv">
        <title>Chromosome-level reference genome of the European wasp spider Argiope bruennichi: a resource for studies on range expansion and evolutionary adaptation.</title>
        <authorList>
            <person name="Sheffer M.M."/>
            <person name="Hoppe A."/>
            <person name="Krehenwinkel H."/>
            <person name="Uhl G."/>
            <person name="Kuss A.W."/>
            <person name="Jensen L."/>
            <person name="Jensen C."/>
            <person name="Gillespie R.G."/>
            <person name="Hoff K.J."/>
            <person name="Prost S."/>
        </authorList>
    </citation>
    <scope>NUCLEOTIDE SEQUENCE</scope>
</reference>
<dbReference type="AlphaFoldDB" id="A0A8T0ECT0"/>